<evidence type="ECO:0000313" key="2">
    <source>
        <dbReference type="Proteomes" id="UP000231658"/>
    </source>
</evidence>
<sequence>MTKSSRKDAAKIFQALHNYDHLMGPPDEAAQKVAFSELFAYAHDPNHTSSPVLQAALLNDLKLRRGLKRLLEKQSIVHMARAAAASTGDIDIREADGFKISLKPSKADASQIYLLIEAIDRDETPSLLFINQEDGPILRLVIDDFYDGEAQILLSSDDDIVKALRNVKSEVILS</sequence>
<accession>A0A1C3RHP9</accession>
<dbReference type="STRING" id="1867952.MTBPR1_30183"/>
<dbReference type="OrthoDB" id="8448996at2"/>
<organism evidence="1 2">
    <name type="scientific">Candidatus Terasakiella magnetica</name>
    <dbReference type="NCBI Taxonomy" id="1867952"/>
    <lineage>
        <taxon>Bacteria</taxon>
        <taxon>Pseudomonadati</taxon>
        <taxon>Pseudomonadota</taxon>
        <taxon>Alphaproteobacteria</taxon>
        <taxon>Rhodospirillales</taxon>
        <taxon>Terasakiellaceae</taxon>
        <taxon>Terasakiella</taxon>
    </lineage>
</organism>
<evidence type="ECO:0000313" key="1">
    <source>
        <dbReference type="EMBL" id="SCA56813.1"/>
    </source>
</evidence>
<proteinExistence type="predicted"/>
<reference evidence="1 2" key="1">
    <citation type="submission" date="2016-07" db="EMBL/GenBank/DDBJ databases">
        <authorList>
            <person name="Lefevre C.T."/>
        </authorList>
    </citation>
    <scope>NUCLEOTIDE SEQUENCE [LARGE SCALE GENOMIC DNA]</scope>
    <source>
        <strain evidence="1">PR1</strain>
    </source>
</reference>
<gene>
    <name evidence="1" type="ORF">MTBPR1_30183</name>
</gene>
<keyword evidence="2" id="KW-1185">Reference proteome</keyword>
<dbReference type="Proteomes" id="UP000231658">
    <property type="component" value="Unassembled WGS sequence"/>
</dbReference>
<name>A0A1C3RHP9_9PROT</name>
<dbReference type="EMBL" id="FLYE01000023">
    <property type="protein sequence ID" value="SCA56813.1"/>
    <property type="molecule type" value="Genomic_DNA"/>
</dbReference>
<protein>
    <submittedName>
        <fullName evidence="1">Uncharacterized protein</fullName>
    </submittedName>
</protein>
<dbReference type="AlphaFoldDB" id="A0A1C3RHP9"/>
<dbReference type="RefSeq" id="WP_069188880.1">
    <property type="nucleotide sequence ID" value="NZ_FLYE01000023.1"/>
</dbReference>